<evidence type="ECO:0000256" key="1">
    <source>
        <dbReference type="SAM" id="MobiDB-lite"/>
    </source>
</evidence>
<protein>
    <submittedName>
        <fullName evidence="3 4">Uncharacterized protein LOC104757892</fullName>
    </submittedName>
</protein>
<dbReference type="GeneID" id="104757892"/>
<gene>
    <name evidence="3 4 5" type="primary">LOC104757892</name>
</gene>
<evidence type="ECO:0000313" key="3">
    <source>
        <dbReference type="RefSeq" id="XP_010478975.1"/>
    </source>
</evidence>
<proteinExistence type="predicted"/>
<feature type="compositionally biased region" description="Polar residues" evidence="1">
    <location>
        <begin position="36"/>
        <end position="49"/>
    </location>
</feature>
<evidence type="ECO:0000313" key="2">
    <source>
        <dbReference type="Proteomes" id="UP000694864"/>
    </source>
</evidence>
<organism evidence="2 4">
    <name type="scientific">Camelina sativa</name>
    <name type="common">False flax</name>
    <name type="synonym">Myagrum sativum</name>
    <dbReference type="NCBI Taxonomy" id="90675"/>
    <lineage>
        <taxon>Eukaryota</taxon>
        <taxon>Viridiplantae</taxon>
        <taxon>Streptophyta</taxon>
        <taxon>Embryophyta</taxon>
        <taxon>Tracheophyta</taxon>
        <taxon>Spermatophyta</taxon>
        <taxon>Magnoliopsida</taxon>
        <taxon>eudicotyledons</taxon>
        <taxon>Gunneridae</taxon>
        <taxon>Pentapetalae</taxon>
        <taxon>rosids</taxon>
        <taxon>malvids</taxon>
        <taxon>Brassicales</taxon>
        <taxon>Brassicaceae</taxon>
        <taxon>Camelineae</taxon>
        <taxon>Camelina</taxon>
    </lineage>
</organism>
<keyword evidence="2" id="KW-1185">Reference proteome</keyword>
<accession>A0ABM0X0V6</accession>
<reference evidence="3 4" key="3">
    <citation type="submission" date="2025-05" db="UniProtKB">
        <authorList>
            <consortium name="RefSeq"/>
        </authorList>
    </citation>
    <scope>IDENTIFICATION</scope>
    <source>
        <tissue evidence="3 4">Leaf</tissue>
    </source>
</reference>
<reference evidence="2" key="2">
    <citation type="journal article" date="2014" name="Nat. Commun.">
        <title>The emerging biofuel crop Camelina sativa retains a highly undifferentiated hexaploid genome structure.</title>
        <authorList>
            <person name="Kagale S."/>
            <person name="Koh C."/>
            <person name="Nixon J."/>
            <person name="Bollina V."/>
            <person name="Clarke W.E."/>
            <person name="Tuteja R."/>
            <person name="Spillane C."/>
            <person name="Robinson S.J."/>
            <person name="Links M.G."/>
            <person name="Clarke C."/>
            <person name="Higgins E.E."/>
            <person name="Huebert T."/>
            <person name="Sharpe A.G."/>
            <person name="Parkin I.A."/>
        </authorList>
    </citation>
    <scope>NUCLEOTIDE SEQUENCE [LARGE SCALE GENOMIC DNA]</scope>
    <source>
        <strain evidence="2">r\DH55</strain>
    </source>
</reference>
<evidence type="ECO:0000313" key="5">
    <source>
        <dbReference type="RefSeq" id="XP_019094895.1"/>
    </source>
</evidence>
<dbReference type="RefSeq" id="XP_010478975.1">
    <property type="nucleotide sequence ID" value="XM_010480673.1"/>
</dbReference>
<name>A0ABM0X0V6_CAMSA</name>
<dbReference type="RefSeq" id="XP_019094895.1">
    <property type="nucleotide sequence ID" value="XM_019239350.1"/>
</dbReference>
<evidence type="ECO:0000313" key="4">
    <source>
        <dbReference type="RefSeq" id="XP_010478976.1"/>
    </source>
</evidence>
<dbReference type="Proteomes" id="UP000694864">
    <property type="component" value="Chromosome 17"/>
</dbReference>
<feature type="region of interest" description="Disordered" evidence="1">
    <location>
        <begin position="1"/>
        <end position="131"/>
    </location>
</feature>
<sequence length="228" mass="25265">MGRLNMDVSDVSARHHRAPEVSSTPCSDPPRPHGRSSYSPTGPHSSQKIASLPCDTRFPEARAGKQVVKETAPLPLNRHISPVEMVSQGRKVGNSGRSSLSTRRTEPGKNPPQKWKEGGSPALTDPAKRQKKADYRWDFHHTTANRSLPNNPPSCAELFCKINFGSGCLPAVKQTKERDSITDVTKAFFEIVALTNRMTLRYERCIHDLETSRPLSVTLLDPSTTERV</sequence>
<dbReference type="RefSeq" id="XP_010478976.1">
    <property type="nucleotide sequence ID" value="XM_010480674.1"/>
</dbReference>
<reference evidence="2" key="1">
    <citation type="journal article" date="1997" name="Nucleic Acids Res.">
        <title>tRNAscan-SE: a program for improved detection of transfer RNA genes in genomic sequence.</title>
        <authorList>
            <person name="Lowe T.M."/>
            <person name="Eddy S.R."/>
        </authorList>
    </citation>
    <scope>NUCLEOTIDE SEQUENCE [LARGE SCALE GENOMIC DNA]</scope>
    <source>
        <strain evidence="2">r\DH55</strain>
    </source>
</reference>